<proteinExistence type="predicted"/>
<dbReference type="AlphaFoldDB" id="A0A024TIQ6"/>
<organism evidence="1">
    <name type="scientific">Aphanomyces invadans</name>
    <dbReference type="NCBI Taxonomy" id="157072"/>
    <lineage>
        <taxon>Eukaryota</taxon>
        <taxon>Sar</taxon>
        <taxon>Stramenopiles</taxon>
        <taxon>Oomycota</taxon>
        <taxon>Saprolegniomycetes</taxon>
        <taxon>Saprolegniales</taxon>
        <taxon>Verrucalvaceae</taxon>
        <taxon>Aphanomyces</taxon>
    </lineage>
</organism>
<dbReference type="GeneID" id="20089267"/>
<protein>
    <submittedName>
        <fullName evidence="1">Uncharacterized protein</fullName>
    </submittedName>
</protein>
<reference evidence="1" key="1">
    <citation type="submission" date="2013-12" db="EMBL/GenBank/DDBJ databases">
        <title>The Genome Sequence of Aphanomyces invadans NJM9701.</title>
        <authorList>
            <consortium name="The Broad Institute Genomics Platform"/>
            <person name="Russ C."/>
            <person name="Tyler B."/>
            <person name="van West P."/>
            <person name="Dieguez-Uribeondo J."/>
            <person name="Young S.K."/>
            <person name="Zeng Q."/>
            <person name="Gargeya S."/>
            <person name="Fitzgerald M."/>
            <person name="Abouelleil A."/>
            <person name="Alvarado L."/>
            <person name="Chapman S.B."/>
            <person name="Gainer-Dewar J."/>
            <person name="Goldberg J."/>
            <person name="Griggs A."/>
            <person name="Gujja S."/>
            <person name="Hansen M."/>
            <person name="Howarth C."/>
            <person name="Imamovic A."/>
            <person name="Ireland A."/>
            <person name="Larimer J."/>
            <person name="McCowan C."/>
            <person name="Murphy C."/>
            <person name="Pearson M."/>
            <person name="Poon T.W."/>
            <person name="Priest M."/>
            <person name="Roberts A."/>
            <person name="Saif S."/>
            <person name="Shea T."/>
            <person name="Sykes S."/>
            <person name="Wortman J."/>
            <person name="Nusbaum C."/>
            <person name="Birren B."/>
        </authorList>
    </citation>
    <scope>NUCLEOTIDE SEQUENCE [LARGE SCALE GENOMIC DNA]</scope>
    <source>
        <strain evidence="1">NJM9701</strain>
    </source>
</reference>
<dbReference type="VEuPathDB" id="FungiDB:H310_12217"/>
<dbReference type="EMBL" id="KI913988">
    <property type="protein sequence ID" value="ETV93869.1"/>
    <property type="molecule type" value="Genomic_DNA"/>
</dbReference>
<sequence>MSTDGTYKLHFVYMFVRTECEEAYWKLFDVTARSLHSFFGFTLIPKVRALHNSP</sequence>
<name>A0A024TIQ6_9STRA</name>
<evidence type="ECO:0000313" key="1">
    <source>
        <dbReference type="EMBL" id="ETV93869.1"/>
    </source>
</evidence>
<gene>
    <name evidence="1" type="ORF">H310_12217</name>
</gene>
<dbReference type="RefSeq" id="XP_008877429.1">
    <property type="nucleotide sequence ID" value="XM_008879207.1"/>
</dbReference>
<accession>A0A024TIQ6</accession>